<protein>
    <submittedName>
        <fullName evidence="5">MFS DHA1 transporter</fullName>
    </submittedName>
</protein>
<dbReference type="PANTHER" id="PTHR42910">
    <property type="entry name" value="TRANSPORTER SCO4007-RELATED"/>
    <property type="match status" value="1"/>
</dbReference>
<feature type="compositionally biased region" description="Polar residues" evidence="2">
    <location>
        <begin position="1"/>
        <end position="11"/>
    </location>
</feature>
<keyword evidence="3" id="KW-1133">Transmembrane helix</keyword>
<dbReference type="InParanoid" id="B0DUI4"/>
<dbReference type="PANTHER" id="PTHR42910:SF1">
    <property type="entry name" value="MAJOR FACILITATOR SUPERFAMILY (MFS) PROFILE DOMAIN-CONTAINING PROTEIN"/>
    <property type="match status" value="1"/>
</dbReference>
<feature type="domain" description="Major facilitator superfamily (MFS) profile" evidence="4">
    <location>
        <begin position="54"/>
        <end position="454"/>
    </location>
</feature>
<evidence type="ECO:0000256" key="1">
    <source>
        <dbReference type="ARBA" id="ARBA00004141"/>
    </source>
</evidence>
<evidence type="ECO:0000313" key="6">
    <source>
        <dbReference type="Proteomes" id="UP000001194"/>
    </source>
</evidence>
<dbReference type="EMBL" id="DS547136">
    <property type="protein sequence ID" value="EDR01812.1"/>
    <property type="molecule type" value="Genomic_DNA"/>
</dbReference>
<dbReference type="InterPro" id="IPR036259">
    <property type="entry name" value="MFS_trans_sf"/>
</dbReference>
<dbReference type="SUPFAM" id="SSF103473">
    <property type="entry name" value="MFS general substrate transporter"/>
    <property type="match status" value="1"/>
</dbReference>
<feature type="transmembrane region" description="Helical" evidence="3">
    <location>
        <begin position="208"/>
        <end position="227"/>
    </location>
</feature>
<dbReference type="KEGG" id="lbc:LACBIDRAFT_310516"/>
<dbReference type="Pfam" id="PF07690">
    <property type="entry name" value="MFS_1"/>
    <property type="match status" value="1"/>
</dbReference>
<feature type="transmembrane region" description="Helical" evidence="3">
    <location>
        <begin position="149"/>
        <end position="169"/>
    </location>
</feature>
<feature type="transmembrane region" description="Helical" evidence="3">
    <location>
        <begin position="91"/>
        <end position="109"/>
    </location>
</feature>
<organism evidence="6">
    <name type="scientific">Laccaria bicolor (strain S238N-H82 / ATCC MYA-4686)</name>
    <name type="common">Bicoloured deceiver</name>
    <name type="synonym">Laccaria laccata var. bicolor</name>
    <dbReference type="NCBI Taxonomy" id="486041"/>
    <lineage>
        <taxon>Eukaryota</taxon>
        <taxon>Fungi</taxon>
        <taxon>Dikarya</taxon>
        <taxon>Basidiomycota</taxon>
        <taxon>Agaricomycotina</taxon>
        <taxon>Agaricomycetes</taxon>
        <taxon>Agaricomycetidae</taxon>
        <taxon>Agaricales</taxon>
        <taxon>Agaricineae</taxon>
        <taxon>Hydnangiaceae</taxon>
        <taxon>Laccaria</taxon>
    </lineage>
</organism>
<dbReference type="Proteomes" id="UP000001194">
    <property type="component" value="Unassembled WGS sequence"/>
</dbReference>
<feature type="compositionally biased region" description="Basic and acidic residues" evidence="2">
    <location>
        <begin position="13"/>
        <end position="22"/>
    </location>
</feature>
<evidence type="ECO:0000256" key="2">
    <source>
        <dbReference type="SAM" id="MobiDB-lite"/>
    </source>
</evidence>
<dbReference type="GO" id="GO:0022857">
    <property type="term" value="F:transmembrane transporter activity"/>
    <property type="evidence" value="ECO:0007669"/>
    <property type="project" value="InterPro"/>
</dbReference>
<dbReference type="Gene3D" id="1.20.1250.20">
    <property type="entry name" value="MFS general substrate transporter like domains"/>
    <property type="match status" value="1"/>
</dbReference>
<evidence type="ECO:0000313" key="5">
    <source>
        <dbReference type="EMBL" id="EDR01812.1"/>
    </source>
</evidence>
<dbReference type="InterPro" id="IPR011701">
    <property type="entry name" value="MFS"/>
</dbReference>
<keyword evidence="3" id="KW-0472">Membrane</keyword>
<dbReference type="InterPro" id="IPR020846">
    <property type="entry name" value="MFS_dom"/>
</dbReference>
<accession>B0DUI4</accession>
<keyword evidence="6" id="KW-1185">Reference proteome</keyword>
<sequence length="454" mass="49955">MASSQLVSSLQETDEKSRASDIADPRPTKEFYILPIPTRLRYNPELPFKFTYGIAVAYAVVGTLITANLYYCQPLLIEMSKSFHVSYDGVARIPTFLQAGYAVGILLICPLGDLLHRRQLTLLLVLASTLLTFGLTQALNLVLFESFTFLAGLTNVSSQILIPLVAEIAPPSQRSFAYSIVLTGMLLGILLARIVAGIVGQFVAWRMVYYTMFGLQCLVVLFLYFFLPDYPPKPENKGLTYGRIFWTMAKYAVTEPVVIQVIVITIGTSAAFSSYWVTMTFLLGGKPYYYSTLGIGLFGIVGLAGVIAGPLSGRIVDRIMPWYAILISTFLMLLFQAVHTAAGGIHISAVIISSFGLDFLKQIQNVGLLMSMFSVSLSAGSRLNALFVLSFYVGQIMGTSVGTMVFVRYGWRASSALGMGWYAMQILVLLARGPHCKRYTWVGYEGGASLWRMS</sequence>
<dbReference type="GeneID" id="6083216"/>
<dbReference type="HOGENOM" id="CLU_001265_23_3_1"/>
<comment type="subcellular location">
    <subcellularLocation>
        <location evidence="1">Membrane</location>
        <topology evidence="1">Multi-pass membrane protein</topology>
    </subcellularLocation>
</comment>
<evidence type="ECO:0000259" key="4">
    <source>
        <dbReference type="PROSITE" id="PS50850"/>
    </source>
</evidence>
<evidence type="ECO:0000256" key="3">
    <source>
        <dbReference type="SAM" id="Phobius"/>
    </source>
</evidence>
<feature type="transmembrane region" description="Helical" evidence="3">
    <location>
        <begin position="121"/>
        <end position="143"/>
    </location>
</feature>
<feature type="transmembrane region" description="Helical" evidence="3">
    <location>
        <begin position="320"/>
        <end position="338"/>
    </location>
</feature>
<dbReference type="RefSeq" id="XP_001887625.1">
    <property type="nucleotide sequence ID" value="XM_001887590.1"/>
</dbReference>
<feature type="transmembrane region" description="Helical" evidence="3">
    <location>
        <begin position="288"/>
        <end position="308"/>
    </location>
</feature>
<dbReference type="CDD" id="cd17324">
    <property type="entry name" value="MFS_NepI_like"/>
    <property type="match status" value="1"/>
</dbReference>
<feature type="transmembrane region" description="Helical" evidence="3">
    <location>
        <begin position="176"/>
        <end position="196"/>
    </location>
</feature>
<feature type="region of interest" description="Disordered" evidence="2">
    <location>
        <begin position="1"/>
        <end position="22"/>
    </location>
</feature>
<feature type="transmembrane region" description="Helical" evidence="3">
    <location>
        <begin position="257"/>
        <end position="276"/>
    </location>
</feature>
<dbReference type="AlphaFoldDB" id="B0DUI4"/>
<feature type="transmembrane region" description="Helical" evidence="3">
    <location>
        <begin position="50"/>
        <end position="71"/>
    </location>
</feature>
<keyword evidence="3" id="KW-0812">Transmembrane</keyword>
<dbReference type="PROSITE" id="PS50850">
    <property type="entry name" value="MFS"/>
    <property type="match status" value="1"/>
</dbReference>
<dbReference type="OrthoDB" id="2105912at2759"/>
<gene>
    <name evidence="5" type="ORF">LACBIDRAFT_310516</name>
</gene>
<name>B0DUI4_LACBS</name>
<dbReference type="GO" id="GO:0016020">
    <property type="term" value="C:membrane"/>
    <property type="evidence" value="ECO:0007669"/>
    <property type="project" value="UniProtKB-SubCell"/>
</dbReference>
<reference evidence="5 6" key="1">
    <citation type="journal article" date="2008" name="Nature">
        <title>The genome of Laccaria bicolor provides insights into mycorrhizal symbiosis.</title>
        <authorList>
            <person name="Martin F."/>
            <person name="Aerts A."/>
            <person name="Ahren D."/>
            <person name="Brun A."/>
            <person name="Danchin E.G.J."/>
            <person name="Duchaussoy F."/>
            <person name="Gibon J."/>
            <person name="Kohler A."/>
            <person name="Lindquist E."/>
            <person name="Pereda V."/>
            <person name="Salamov A."/>
            <person name="Shapiro H.J."/>
            <person name="Wuyts J."/>
            <person name="Blaudez D."/>
            <person name="Buee M."/>
            <person name="Brokstein P."/>
            <person name="Canbaeck B."/>
            <person name="Cohen D."/>
            <person name="Courty P.E."/>
            <person name="Coutinho P.M."/>
            <person name="Delaruelle C."/>
            <person name="Detter J.C."/>
            <person name="Deveau A."/>
            <person name="DiFazio S."/>
            <person name="Duplessis S."/>
            <person name="Fraissinet-Tachet L."/>
            <person name="Lucic E."/>
            <person name="Frey-Klett P."/>
            <person name="Fourrey C."/>
            <person name="Feussner I."/>
            <person name="Gay G."/>
            <person name="Grimwood J."/>
            <person name="Hoegger P.J."/>
            <person name="Jain P."/>
            <person name="Kilaru S."/>
            <person name="Labbe J."/>
            <person name="Lin Y.C."/>
            <person name="Legue V."/>
            <person name="Le Tacon F."/>
            <person name="Marmeisse R."/>
            <person name="Melayah D."/>
            <person name="Montanini B."/>
            <person name="Muratet M."/>
            <person name="Nehls U."/>
            <person name="Niculita-Hirzel H."/>
            <person name="Oudot-Le Secq M.P."/>
            <person name="Peter M."/>
            <person name="Quesneville H."/>
            <person name="Rajashekar B."/>
            <person name="Reich M."/>
            <person name="Rouhier N."/>
            <person name="Schmutz J."/>
            <person name="Yin T."/>
            <person name="Chalot M."/>
            <person name="Henrissat B."/>
            <person name="Kuees U."/>
            <person name="Lucas S."/>
            <person name="Van de Peer Y."/>
            <person name="Podila G.K."/>
            <person name="Polle A."/>
            <person name="Pukkila P.J."/>
            <person name="Richardson P.M."/>
            <person name="Rouze P."/>
            <person name="Sanders I.R."/>
            <person name="Stajich J.E."/>
            <person name="Tunlid A."/>
            <person name="Tuskan G."/>
            <person name="Grigoriev I.V."/>
        </authorList>
    </citation>
    <scope>NUCLEOTIDE SEQUENCE [LARGE SCALE GENOMIC DNA]</scope>
    <source>
        <strain evidence="6">S238N-H82 / ATCC MYA-4686</strain>
    </source>
</reference>
<proteinExistence type="predicted"/>